<protein>
    <submittedName>
        <fullName evidence="2">Uncharacterized protein</fullName>
    </submittedName>
</protein>
<keyword evidence="1" id="KW-0812">Transmembrane</keyword>
<keyword evidence="1" id="KW-1133">Transmembrane helix</keyword>
<evidence type="ECO:0000313" key="2">
    <source>
        <dbReference type="EMBL" id="CAK0863819.1"/>
    </source>
</evidence>
<sequence length="164" mass="18849">MVRVEDMLNQFVGYAWSLLVEHVFDVSECRDGHLHVQAKLLFCAITSSLCDCTSCQLKNAHNLRLVPFNFCILLQMLPTCYCMFTLYYRRRQTWCIVPNIDVDIVRTPFVLSTAIASPGVVWLVTASSLSEIIPPTLAWSRERRWHGHGRTARQEESIRSHPPV</sequence>
<name>A0ABN9UWA0_9DINO</name>
<proteinExistence type="predicted"/>
<keyword evidence="1" id="KW-0472">Membrane</keyword>
<feature type="transmembrane region" description="Helical" evidence="1">
    <location>
        <begin position="66"/>
        <end position="88"/>
    </location>
</feature>
<accession>A0ABN9UWA0</accession>
<dbReference type="Proteomes" id="UP001189429">
    <property type="component" value="Unassembled WGS sequence"/>
</dbReference>
<evidence type="ECO:0000313" key="3">
    <source>
        <dbReference type="Proteomes" id="UP001189429"/>
    </source>
</evidence>
<dbReference type="EMBL" id="CAUYUJ010016302">
    <property type="protein sequence ID" value="CAK0863819.1"/>
    <property type="molecule type" value="Genomic_DNA"/>
</dbReference>
<evidence type="ECO:0000256" key="1">
    <source>
        <dbReference type="SAM" id="Phobius"/>
    </source>
</evidence>
<reference evidence="2" key="1">
    <citation type="submission" date="2023-10" db="EMBL/GenBank/DDBJ databases">
        <authorList>
            <person name="Chen Y."/>
            <person name="Shah S."/>
            <person name="Dougan E. K."/>
            <person name="Thang M."/>
            <person name="Chan C."/>
        </authorList>
    </citation>
    <scope>NUCLEOTIDE SEQUENCE [LARGE SCALE GENOMIC DNA]</scope>
</reference>
<keyword evidence="3" id="KW-1185">Reference proteome</keyword>
<comment type="caution">
    <text evidence="2">The sequence shown here is derived from an EMBL/GenBank/DDBJ whole genome shotgun (WGS) entry which is preliminary data.</text>
</comment>
<gene>
    <name evidence="2" type="ORF">PCOR1329_LOCUS51861</name>
</gene>
<organism evidence="2 3">
    <name type="scientific">Prorocentrum cordatum</name>
    <dbReference type="NCBI Taxonomy" id="2364126"/>
    <lineage>
        <taxon>Eukaryota</taxon>
        <taxon>Sar</taxon>
        <taxon>Alveolata</taxon>
        <taxon>Dinophyceae</taxon>
        <taxon>Prorocentrales</taxon>
        <taxon>Prorocentraceae</taxon>
        <taxon>Prorocentrum</taxon>
    </lineage>
</organism>